<protein>
    <submittedName>
        <fullName evidence="1">Uncharacterized protein</fullName>
    </submittedName>
</protein>
<dbReference type="OrthoDB" id="510539at2759"/>
<dbReference type="AlphaFoldDB" id="A0A8S3Z9W8"/>
<dbReference type="InterPro" id="IPR042097">
    <property type="entry name" value="Aminopeptidase_N-like_N_sf"/>
</dbReference>
<proteinExistence type="predicted"/>
<evidence type="ECO:0000313" key="1">
    <source>
        <dbReference type="EMBL" id="CAG5124610.1"/>
    </source>
</evidence>
<name>A0A8S3Z9W8_9EUPU</name>
<comment type="caution">
    <text evidence="1">The sequence shown here is derived from an EMBL/GenBank/DDBJ whole genome shotgun (WGS) entry which is preliminary data.</text>
</comment>
<reference evidence="1" key="1">
    <citation type="submission" date="2021-04" db="EMBL/GenBank/DDBJ databases">
        <authorList>
            <consortium name="Molecular Ecology Group"/>
        </authorList>
    </citation>
    <scope>NUCLEOTIDE SEQUENCE</scope>
</reference>
<dbReference type="Proteomes" id="UP000678393">
    <property type="component" value="Unassembled WGS sequence"/>
</dbReference>
<dbReference type="EMBL" id="CAJHNH020001824">
    <property type="protein sequence ID" value="CAG5124610.1"/>
    <property type="molecule type" value="Genomic_DNA"/>
</dbReference>
<organism evidence="1 2">
    <name type="scientific">Candidula unifasciata</name>
    <dbReference type="NCBI Taxonomy" id="100452"/>
    <lineage>
        <taxon>Eukaryota</taxon>
        <taxon>Metazoa</taxon>
        <taxon>Spiralia</taxon>
        <taxon>Lophotrochozoa</taxon>
        <taxon>Mollusca</taxon>
        <taxon>Gastropoda</taxon>
        <taxon>Heterobranchia</taxon>
        <taxon>Euthyneura</taxon>
        <taxon>Panpulmonata</taxon>
        <taxon>Eupulmonata</taxon>
        <taxon>Stylommatophora</taxon>
        <taxon>Helicina</taxon>
        <taxon>Helicoidea</taxon>
        <taxon>Geomitridae</taxon>
        <taxon>Candidula</taxon>
    </lineage>
</organism>
<sequence>GSVKILVRCDKATDNITLHVAELTVNTTSIRVSPATPSASEDPKYVSSDVDTERQFFIVKLDKNME</sequence>
<keyword evidence="2" id="KW-1185">Reference proteome</keyword>
<evidence type="ECO:0000313" key="2">
    <source>
        <dbReference type="Proteomes" id="UP000678393"/>
    </source>
</evidence>
<dbReference type="Gene3D" id="2.60.40.1730">
    <property type="entry name" value="tricorn interacting facor f3 domain"/>
    <property type="match status" value="1"/>
</dbReference>
<accession>A0A8S3Z9W8</accession>
<gene>
    <name evidence="1" type="ORF">CUNI_LOCUS10168</name>
</gene>
<feature type="non-terminal residue" evidence="1">
    <location>
        <position position="1"/>
    </location>
</feature>
<feature type="non-terminal residue" evidence="1">
    <location>
        <position position="66"/>
    </location>
</feature>